<dbReference type="Proteomes" id="UP000320707">
    <property type="component" value="Unassembled WGS sequence"/>
</dbReference>
<organism evidence="1 2">
    <name type="scientific">Fusarium oxysporum f. sp. cubense</name>
    <dbReference type="NCBI Taxonomy" id="61366"/>
    <lineage>
        <taxon>Eukaryota</taxon>
        <taxon>Fungi</taxon>
        <taxon>Dikarya</taxon>
        <taxon>Ascomycota</taxon>
        <taxon>Pezizomycotina</taxon>
        <taxon>Sordariomycetes</taxon>
        <taxon>Hypocreomycetidae</taxon>
        <taxon>Hypocreales</taxon>
        <taxon>Nectriaceae</taxon>
        <taxon>Fusarium</taxon>
        <taxon>Fusarium oxysporum species complex</taxon>
    </lineage>
</organism>
<evidence type="ECO:0000313" key="1">
    <source>
        <dbReference type="EMBL" id="TVY75397.1"/>
    </source>
</evidence>
<sequence>MPRPINCIGMKVDAYILNTSVVGDSFFLAPVHPPRYESLWSGEFDSRPDVEDPIDLNTASPWKMNPRIADLGTGEVTKSKLGVYLHWCLPKTFRLGKADADSPQELEAAGPVHYDAVPDRWLIFRHIAESQPETPALEIFLVESNKVRRVSDILNEGGDPHSVSSPFIDRSSTAEKQVQTVLGQVSRLPQDWSGVDNDPASHHSPLTVLGSGNPLFADFMPHNSAVFSFHDDLTKEGGEPGSIESANVNYSVYGFFAKQALKLESDSRSEASTPISVCWGSLYSIHYQRDIAPSKIKAAEKAKLFSDKQPLAVGNDVMDACFALLRGSSPEEASMAEAFESLKSDASLQQSNSQLDRAPTASVNFKGSHGGYRWRIKKKENKDTSLSSLSFSQPQQPNGPTAEQKGVLLQLNIMQDYLDALCRRKRYMRHLVFCEWWKHRSLIGATGTLSVQRRSQCTSRAKQLLEEMQSLTLLISSAESHLQSVLDESVTYGPFEKEETSKFFSHTDPAFVLRDMGSGWPENWDSDPTTIETESFNSWLNANTEALKKWAEATTFVKGGAPITKARIPDLWEDITKHNGLRQLPSELRQSLTNTMLAFTKEIAAESPGENVLIQNPSWKECCWDGQPWLPVFVDWEVEYVNIPSSMWQLKYDDNGSVHYGLDSDQKLSDLKLGSRTFSGRSILQPNGQKLILGLLDMMHRTVPGASGESDVVKPLAERFLNGQNLTFGRLDGFTDHLLTLCQGAHAIPMREGSSTPGEEIFADGESLEIFYGGPTDLSSGGLDVTPYGTYHEGLSYETLTSTDAVDDNDRFFRPVTHGQARLTQFKIVDRFGQVICAHDPRPEQPKETLYPHFGSALLCEPDSDASPNTALTTSSSENEADDCEWFQLSPRINQDARLHAAFLSDDHSSGIQPPAEDDNVVFAWLLVNFHNQSIQVYDKNRTFKGEAILPSGPHQSVHWHSLVGGDMSSDILPHMMRDEHDFRLQARLDKVDISALKGTKQSMSLDDLIASMSHAPFIIGLWKTIVAAQDHIQAPPAQQFAQFPSALVGRPVALAHLGLGIELATPPMKSQAYADYAEGESDSITGSGLSGTAGDEELTRYDFGIKLGDMLGHQDGLIGYFIPPEGDEVWSIVTDYAVDDASFPNVRHSGDAPPLTVSPSYPPVLSSGTSAPFNISDEAGNYQKRKAEGLQSSLVTVLFDPFLPIHVRSGILPAAQAQLNRDETDRDLQNLGVWFRSGPVIIGSRGSDPVTSQDGKMRIQVIDDGKDTKGPLVPVHTMSTTTSGAEWQWVQPVMDETGGRENIDALTGDVRYVHLGVTNPLKEGFDTTVGADDEKAREDDVEVAVALDGYLLLRPNKKKSN</sequence>
<accession>A0A559LM88</accession>
<reference evidence="1 2" key="1">
    <citation type="journal article" date="2019" name="Microbiol. Resour. Announc.">
        <title>High-quality draft genome sequence of Fusarium oxysporum f. sp. cubense strain 160527, a causal agent of Panama disease.</title>
        <authorList>
            <person name="Asai S."/>
            <person name="Ayukawa Y."/>
            <person name="Gan P."/>
            <person name="Masuda S."/>
            <person name="Komatsu K."/>
            <person name="Shirasu K."/>
            <person name="Arie T."/>
        </authorList>
    </citation>
    <scope>NUCLEOTIDE SEQUENCE [LARGE SCALE GENOMIC DNA]</scope>
    <source>
        <strain evidence="1 2">160527</strain>
    </source>
</reference>
<protein>
    <submittedName>
        <fullName evidence="1">Uncharacterized protein</fullName>
    </submittedName>
</protein>
<name>A0A559LM88_FUSOC</name>
<comment type="caution">
    <text evidence="1">The sequence shown here is derived from an EMBL/GenBank/DDBJ whole genome shotgun (WGS) entry which is preliminary data.</text>
</comment>
<gene>
    <name evidence="1" type="ORF">Focb16_v005292</name>
</gene>
<evidence type="ECO:0000313" key="2">
    <source>
        <dbReference type="Proteomes" id="UP000320707"/>
    </source>
</evidence>
<proteinExistence type="predicted"/>
<dbReference type="EMBL" id="SRMI01000003">
    <property type="protein sequence ID" value="TVY75397.1"/>
    <property type="molecule type" value="Genomic_DNA"/>
</dbReference>